<comment type="caution">
    <text evidence="1">The sequence shown here is derived from an EMBL/GenBank/DDBJ whole genome shotgun (WGS) entry which is preliminary data.</text>
</comment>
<evidence type="ECO:0000313" key="1">
    <source>
        <dbReference type="EMBL" id="MDN3611893.1"/>
    </source>
</evidence>
<dbReference type="Proteomes" id="UP001238540">
    <property type="component" value="Unassembled WGS sequence"/>
</dbReference>
<dbReference type="EMBL" id="JAUFQC010000027">
    <property type="protein sequence ID" value="MDN3611893.1"/>
    <property type="molecule type" value="Genomic_DNA"/>
</dbReference>
<keyword evidence="2" id="KW-1185">Reference proteome</keyword>
<name>A0ABT8BYZ3_9VIBR</name>
<reference evidence="2" key="1">
    <citation type="journal article" date="2019" name="Int. J. Syst. Evol. Microbiol.">
        <title>The Global Catalogue of Microorganisms (GCM) 10K type strain sequencing project: providing services to taxonomists for standard genome sequencing and annotation.</title>
        <authorList>
            <consortium name="The Broad Institute Genomics Platform"/>
            <consortium name="The Broad Institute Genome Sequencing Center for Infectious Disease"/>
            <person name="Wu L."/>
            <person name="Ma J."/>
        </authorList>
    </citation>
    <scope>NUCLEOTIDE SEQUENCE [LARGE SCALE GENOMIC DNA]</scope>
    <source>
        <strain evidence="2">CECT 7398</strain>
    </source>
</reference>
<proteinExistence type="predicted"/>
<evidence type="ECO:0008006" key="3">
    <source>
        <dbReference type="Google" id="ProtNLM"/>
    </source>
</evidence>
<protein>
    <recommendedName>
        <fullName evidence="3">Secreted protein</fullName>
    </recommendedName>
</protein>
<evidence type="ECO:0000313" key="2">
    <source>
        <dbReference type="Proteomes" id="UP001238540"/>
    </source>
</evidence>
<dbReference type="RefSeq" id="WP_290313236.1">
    <property type="nucleotide sequence ID" value="NZ_JAUFQC010000027.1"/>
</dbReference>
<accession>A0ABT8BYZ3</accession>
<sequence>MNHRQTIQSLTFITLVAKAWSYCQRKAIRFQKIILDNKVFYHEIIHEICCQRRRQPHPHQDLTQMFVLSSGTDTRR</sequence>
<gene>
    <name evidence="1" type="ORF">QWZ16_20075</name>
</gene>
<organism evidence="1 2">
    <name type="scientific">Vibrio ostreicida</name>
    <dbReference type="NCBI Taxonomy" id="526588"/>
    <lineage>
        <taxon>Bacteria</taxon>
        <taxon>Pseudomonadati</taxon>
        <taxon>Pseudomonadota</taxon>
        <taxon>Gammaproteobacteria</taxon>
        <taxon>Vibrionales</taxon>
        <taxon>Vibrionaceae</taxon>
        <taxon>Vibrio</taxon>
    </lineage>
</organism>